<dbReference type="Proteomes" id="UP000190797">
    <property type="component" value="Chromosome"/>
</dbReference>
<dbReference type="GO" id="GO:0032259">
    <property type="term" value="P:methylation"/>
    <property type="evidence" value="ECO:0007669"/>
    <property type="project" value="UniProtKB-KW"/>
</dbReference>
<feature type="domain" description="Methyltransferase type 11" evidence="1">
    <location>
        <begin position="53"/>
        <end position="139"/>
    </location>
</feature>
<name>A0A1V0A8D3_9ACTN</name>
<proteinExistence type="predicted"/>
<reference evidence="3" key="1">
    <citation type="journal article" date="2017" name="Med. Chem. Commun.">
        <title>Nonomuraea sp. ATCC 55076 harbours the largest actinomycete chromosome to date and the kistamicin biosynthetic gene cluster.</title>
        <authorList>
            <person name="Nazari B."/>
            <person name="Forneris C.C."/>
            <person name="Gibson M.I."/>
            <person name="Moon K."/>
            <person name="Schramma K.R."/>
            <person name="Seyedsayamdost M.R."/>
        </authorList>
    </citation>
    <scope>NUCLEOTIDE SEQUENCE [LARGE SCALE GENOMIC DNA]</scope>
    <source>
        <strain evidence="3">ATCC 55076</strain>
    </source>
</reference>
<evidence type="ECO:0000313" key="3">
    <source>
        <dbReference type="Proteomes" id="UP000190797"/>
    </source>
</evidence>
<dbReference type="Gene3D" id="3.40.50.150">
    <property type="entry name" value="Vaccinia Virus protein VP39"/>
    <property type="match status" value="1"/>
</dbReference>
<evidence type="ECO:0000259" key="1">
    <source>
        <dbReference type="Pfam" id="PF08241"/>
    </source>
</evidence>
<dbReference type="STRING" id="1909395.BKM31_38025"/>
<gene>
    <name evidence="2" type="ORF">BKM31_38025</name>
</gene>
<dbReference type="Pfam" id="PF08241">
    <property type="entry name" value="Methyltransf_11"/>
    <property type="match status" value="1"/>
</dbReference>
<organism evidence="2 3">
    <name type="scientific">[Actinomadura] parvosata subsp. kistnae</name>
    <dbReference type="NCBI Taxonomy" id="1909395"/>
    <lineage>
        <taxon>Bacteria</taxon>
        <taxon>Bacillati</taxon>
        <taxon>Actinomycetota</taxon>
        <taxon>Actinomycetes</taxon>
        <taxon>Streptosporangiales</taxon>
        <taxon>Streptosporangiaceae</taxon>
        <taxon>Nonomuraea</taxon>
    </lineage>
</organism>
<keyword evidence="2" id="KW-0489">Methyltransferase</keyword>
<keyword evidence="2" id="KW-0808">Transferase</keyword>
<dbReference type="EMBL" id="CP017717">
    <property type="protein sequence ID" value="AQZ66475.1"/>
    <property type="molecule type" value="Genomic_DNA"/>
</dbReference>
<dbReference type="CDD" id="cd02440">
    <property type="entry name" value="AdoMet_MTases"/>
    <property type="match status" value="1"/>
</dbReference>
<evidence type="ECO:0000313" key="2">
    <source>
        <dbReference type="EMBL" id="AQZ66475.1"/>
    </source>
</evidence>
<dbReference type="PANTHER" id="PTHR43460">
    <property type="entry name" value="METHYLTRANSFERASE"/>
    <property type="match status" value="1"/>
</dbReference>
<dbReference type="InterPro" id="IPR029063">
    <property type="entry name" value="SAM-dependent_MTases_sf"/>
</dbReference>
<dbReference type="OrthoDB" id="9795864at2"/>
<dbReference type="SUPFAM" id="SSF53335">
    <property type="entry name" value="S-adenosyl-L-methionine-dependent methyltransferases"/>
    <property type="match status" value="1"/>
</dbReference>
<dbReference type="KEGG" id="noa:BKM31_38025"/>
<dbReference type="GO" id="GO:0008757">
    <property type="term" value="F:S-adenosylmethionine-dependent methyltransferase activity"/>
    <property type="evidence" value="ECO:0007669"/>
    <property type="project" value="InterPro"/>
</dbReference>
<sequence length="254" mass="27946">MGRTYDDLVREAATVPVDGWDFSWLDGRATEERPSWGYARLLGERMARASAALDIQTGGGEILAGLPALPPVTVATESWPPNLRLAASRLRPRGAWVVADDEEPRLPFADAAFDLVTSRHPVATWWAEIARVLRPGGSYFSQQVGPGSVYELSEHFLGPHDAGHRDPARARAAAQAAGLEVVDLRSERLRMEFGDIGAVIYFLRKVIWIVPGFSVERFSGKLRALHERIEAEGPFVAHSARFLIEARKPDGRAA</sequence>
<protein>
    <submittedName>
        <fullName evidence="2">Methyltransferase type 11</fullName>
    </submittedName>
</protein>
<dbReference type="AlphaFoldDB" id="A0A1V0A8D3"/>
<accession>A0A1V0A8D3</accession>
<keyword evidence="3" id="KW-1185">Reference proteome</keyword>
<dbReference type="InterPro" id="IPR052939">
    <property type="entry name" value="23S_rRNA_MeTrnsfrase_RlmA"/>
</dbReference>
<dbReference type="PANTHER" id="PTHR43460:SF1">
    <property type="entry name" value="METHYLTRANSFERASE TYPE 11 DOMAIN-CONTAINING PROTEIN"/>
    <property type="match status" value="1"/>
</dbReference>
<dbReference type="RefSeq" id="WP_080042757.1">
    <property type="nucleotide sequence ID" value="NZ_CP017717.1"/>
</dbReference>
<dbReference type="InterPro" id="IPR013216">
    <property type="entry name" value="Methyltransf_11"/>
</dbReference>